<dbReference type="Proteomes" id="UP001465976">
    <property type="component" value="Unassembled WGS sequence"/>
</dbReference>
<evidence type="ECO:0000313" key="1">
    <source>
        <dbReference type="EMBL" id="KAL0563184.1"/>
    </source>
</evidence>
<proteinExistence type="predicted"/>
<feature type="non-terminal residue" evidence="1">
    <location>
        <position position="325"/>
    </location>
</feature>
<gene>
    <name evidence="1" type="ORF">V5O48_018892</name>
</gene>
<organism evidence="1 2">
    <name type="scientific">Marasmius crinis-equi</name>
    <dbReference type="NCBI Taxonomy" id="585013"/>
    <lineage>
        <taxon>Eukaryota</taxon>
        <taxon>Fungi</taxon>
        <taxon>Dikarya</taxon>
        <taxon>Basidiomycota</taxon>
        <taxon>Agaricomycotina</taxon>
        <taxon>Agaricomycetes</taxon>
        <taxon>Agaricomycetidae</taxon>
        <taxon>Agaricales</taxon>
        <taxon>Marasmiineae</taxon>
        <taxon>Marasmiaceae</taxon>
        <taxon>Marasmius</taxon>
    </lineage>
</organism>
<dbReference type="EMBL" id="JBAHYK010003821">
    <property type="protein sequence ID" value="KAL0563184.1"/>
    <property type="molecule type" value="Genomic_DNA"/>
</dbReference>
<accession>A0ABR3EJX2</accession>
<sequence length="325" mass="36060">MRKVPTETWEEIFLDACLDEEGYSLNIAYDEEGKTFRASPAVQLVGQTLVTANTFALSQVSSHWRAVVTGCRRLWRSISVDLAILPKGAIPLLQLYLDNSANSSLKLRIRFHHKASSCDNPRSARHKRLVHDRRVVLDLLLQRISPASASGCEELVIGPFSSSHGLLAIPSPQSPPEFSFSSMRKATIALEVCRPQLNVHFGQMGGEALDWLWAPFRDAPFLRDFSGPLGLIPPNTIPYAQLTTLTLMIHGYHGDHGTMGQGFREVLHQARRLRSLTFRDSTEGGLATVALTAPDVLELPSLEFFALTLEYGELPGTFRYFFGGV</sequence>
<name>A0ABR3EJX2_9AGAR</name>
<reference evidence="1 2" key="1">
    <citation type="submission" date="2024-02" db="EMBL/GenBank/DDBJ databases">
        <title>A draft genome for the cacao thread blight pathogen Marasmius crinis-equi.</title>
        <authorList>
            <person name="Cohen S.P."/>
            <person name="Baruah I.K."/>
            <person name="Amoako-Attah I."/>
            <person name="Bukari Y."/>
            <person name="Meinhardt L.W."/>
            <person name="Bailey B.A."/>
        </authorList>
    </citation>
    <scope>NUCLEOTIDE SEQUENCE [LARGE SCALE GENOMIC DNA]</scope>
    <source>
        <strain evidence="1 2">GH-76</strain>
    </source>
</reference>
<evidence type="ECO:0000313" key="2">
    <source>
        <dbReference type="Proteomes" id="UP001465976"/>
    </source>
</evidence>
<comment type="caution">
    <text evidence="1">The sequence shown here is derived from an EMBL/GenBank/DDBJ whole genome shotgun (WGS) entry which is preliminary data.</text>
</comment>
<protein>
    <submittedName>
        <fullName evidence="1">Uncharacterized protein</fullName>
    </submittedName>
</protein>
<keyword evidence="2" id="KW-1185">Reference proteome</keyword>